<comment type="caution">
    <text evidence="6">The sequence shown here is derived from an EMBL/GenBank/DDBJ whole genome shotgun (WGS) entry which is preliminary data.</text>
</comment>
<feature type="domain" description="Nucleoside phosphorylase" evidence="5">
    <location>
        <begin position="2"/>
        <end position="241"/>
    </location>
</feature>
<keyword evidence="7" id="KW-1185">Reference proteome</keyword>
<evidence type="ECO:0000256" key="2">
    <source>
        <dbReference type="ARBA" id="ARBA00022679"/>
    </source>
</evidence>
<keyword evidence="4" id="KW-0963">Cytoplasm</keyword>
<dbReference type="EC" id="2.4.2.1" evidence="4"/>
<dbReference type="NCBIfam" id="TIGR01694">
    <property type="entry name" value="MTAP"/>
    <property type="match status" value="1"/>
</dbReference>
<dbReference type="Proteomes" id="UP001174909">
    <property type="component" value="Unassembled WGS sequence"/>
</dbReference>
<dbReference type="InterPro" id="IPR010044">
    <property type="entry name" value="MTAP"/>
</dbReference>
<keyword evidence="2 4" id="KW-0808">Transferase</keyword>
<feature type="binding site" evidence="4">
    <location>
        <begin position="51"/>
        <end position="52"/>
    </location>
    <ligand>
        <name>phosphate</name>
        <dbReference type="ChEBI" id="CHEBI:43474"/>
    </ligand>
</feature>
<dbReference type="GO" id="GO:0017061">
    <property type="term" value="F:S-methyl-5-thioadenosine phosphorylase activity"/>
    <property type="evidence" value="ECO:0007669"/>
    <property type="project" value="InterPro"/>
</dbReference>
<dbReference type="GO" id="GO:0005829">
    <property type="term" value="C:cytosol"/>
    <property type="evidence" value="ECO:0007669"/>
    <property type="project" value="TreeGrafter"/>
</dbReference>
<dbReference type="PANTHER" id="PTHR42679:SF2">
    <property type="entry name" value="S-METHYL-5'-THIOADENOSINE PHOSPHORYLASE"/>
    <property type="match status" value="1"/>
</dbReference>
<dbReference type="InterPro" id="IPR000845">
    <property type="entry name" value="Nucleoside_phosphorylase_d"/>
</dbReference>
<dbReference type="FunFam" id="3.40.50.1580:FF:000012">
    <property type="entry name" value="Probable 6-oxopurine nucleoside phosphorylase"/>
    <property type="match status" value="1"/>
</dbReference>
<comment type="function">
    <text evidence="4">Purine nucleoside phosphorylase involved in purine salvage.</text>
</comment>
<dbReference type="Pfam" id="PF01048">
    <property type="entry name" value="PNP_UDP_1"/>
    <property type="match status" value="1"/>
</dbReference>
<dbReference type="EMBL" id="CASHTH010003442">
    <property type="protein sequence ID" value="CAI8045043.1"/>
    <property type="molecule type" value="Genomic_DNA"/>
</dbReference>
<dbReference type="CDD" id="cd09010">
    <property type="entry name" value="MTAP_SsMTAPII_like_MTIP"/>
    <property type="match status" value="1"/>
</dbReference>
<evidence type="ECO:0000256" key="4">
    <source>
        <dbReference type="HAMAP-Rule" id="MF_03155"/>
    </source>
</evidence>
<sequence>MRIGIIGGSGFYQMEGLTDIEEITVETPFGKPSDALILGNLDGKPVVFLPRHGVGHRILPSEINVRANIYALKSLDVEWLIAVSAVGSLKQEIEPRHFVVPDQLYDHTKHRESTFFGEGIAAHISLAHPFCSILSDFLYTAATEVGTTAHNGGTYICMEGPAFSTQAESNVYRTLGFDIIGMTAAQEAKLAREAEICYAVLACSTDYDCWHPEHDHVTTEMILDNVHANVEASKKIVRSAVAKIPEEQRSCACSTALQYALATQPDKIPTAKRHELKLLLDKYLT</sequence>
<dbReference type="Gene3D" id="3.40.50.1580">
    <property type="entry name" value="Nucleoside phosphorylase domain"/>
    <property type="match status" value="1"/>
</dbReference>
<dbReference type="GO" id="GO:0019509">
    <property type="term" value="P:L-methionine salvage from methylthioadenosine"/>
    <property type="evidence" value="ECO:0007669"/>
    <property type="project" value="TreeGrafter"/>
</dbReference>
<comment type="miscellaneous">
    <text evidence="4">Although this enzyme belongs to the family of MTA phosphorylases based on sequence homology, it lacks several conserved amino acids in the substrate binding pocket that confer specificity towards MTA.</text>
</comment>
<protein>
    <recommendedName>
        <fullName evidence="4">Purine nucleoside phosphorylase</fullName>
        <shortName evidence="4">PNP</shortName>
        <ecNumber evidence="4">2.4.2.1</ecNumber>
    </recommendedName>
</protein>
<feature type="site" description="Important for substrate specificity" evidence="4">
    <location>
        <position position="164"/>
    </location>
</feature>
<evidence type="ECO:0000313" key="7">
    <source>
        <dbReference type="Proteomes" id="UP001174909"/>
    </source>
</evidence>
<proteinExistence type="inferred from homology"/>
<keyword evidence="3 4" id="KW-0660">Purine salvage</keyword>
<feature type="binding site" evidence="4">
    <location>
        <position position="182"/>
    </location>
    <ligand>
        <name>substrate</name>
    </ligand>
</feature>
<evidence type="ECO:0000313" key="6">
    <source>
        <dbReference type="EMBL" id="CAI8045043.1"/>
    </source>
</evidence>
<feature type="binding site" evidence="4">
    <location>
        <begin position="206"/>
        <end position="208"/>
    </location>
    <ligand>
        <name>substrate</name>
    </ligand>
</feature>
<dbReference type="GO" id="GO:0006166">
    <property type="term" value="P:purine ribonucleoside salvage"/>
    <property type="evidence" value="ECO:0007669"/>
    <property type="project" value="UniProtKB-UniRule"/>
</dbReference>
<keyword evidence="1 4" id="KW-0328">Glycosyltransferase</keyword>
<keyword evidence="4" id="KW-0539">Nucleus</keyword>
<comment type="subunit">
    <text evidence="4">Homotrimer.</text>
</comment>
<dbReference type="AlphaFoldDB" id="A0AA35TBP1"/>
<comment type="pathway">
    <text evidence="4">Purine metabolism; purine nucleoside salvage.</text>
</comment>
<gene>
    <name evidence="6" type="ORF">GBAR_LOCUS24929</name>
</gene>
<accession>A0AA35TBP1</accession>
<name>A0AA35TBP1_GEOBA</name>
<dbReference type="SUPFAM" id="SSF53167">
    <property type="entry name" value="Purine and uridine phosphorylases"/>
    <property type="match status" value="1"/>
</dbReference>
<feature type="site" description="Important for substrate specificity" evidence="4">
    <location>
        <position position="219"/>
    </location>
</feature>
<feature type="binding site" evidence="4">
    <location>
        <position position="183"/>
    </location>
    <ligand>
        <name>phosphate</name>
        <dbReference type="ChEBI" id="CHEBI:43474"/>
    </ligand>
</feature>
<organism evidence="6 7">
    <name type="scientific">Geodia barretti</name>
    <name type="common">Barrett's horny sponge</name>
    <dbReference type="NCBI Taxonomy" id="519541"/>
    <lineage>
        <taxon>Eukaryota</taxon>
        <taxon>Metazoa</taxon>
        <taxon>Porifera</taxon>
        <taxon>Demospongiae</taxon>
        <taxon>Heteroscleromorpha</taxon>
        <taxon>Tetractinellida</taxon>
        <taxon>Astrophorina</taxon>
        <taxon>Geodiidae</taxon>
        <taxon>Geodia</taxon>
    </lineage>
</organism>
<comment type="similarity">
    <text evidence="4">Belongs to the PNP/MTAP phosphorylase family. MTAP subfamily.</text>
</comment>
<evidence type="ECO:0000256" key="1">
    <source>
        <dbReference type="ARBA" id="ARBA00022676"/>
    </source>
</evidence>
<dbReference type="GO" id="GO:0005634">
    <property type="term" value="C:nucleus"/>
    <property type="evidence" value="ECO:0007669"/>
    <property type="project" value="UniProtKB-SubCell"/>
</dbReference>
<reference evidence="6" key="1">
    <citation type="submission" date="2023-03" db="EMBL/GenBank/DDBJ databases">
        <authorList>
            <person name="Steffen K."/>
            <person name="Cardenas P."/>
        </authorList>
    </citation>
    <scope>NUCLEOTIDE SEQUENCE</scope>
</reference>
<dbReference type="PANTHER" id="PTHR42679">
    <property type="entry name" value="S-METHYL-5'-THIOADENOSINE PHOSPHORYLASE"/>
    <property type="match status" value="1"/>
</dbReference>
<feature type="binding site" evidence="4">
    <location>
        <position position="9"/>
    </location>
    <ligand>
        <name>phosphate</name>
        <dbReference type="ChEBI" id="CHEBI:43474"/>
    </ligand>
</feature>
<evidence type="ECO:0000259" key="5">
    <source>
        <dbReference type="Pfam" id="PF01048"/>
    </source>
</evidence>
<evidence type="ECO:0000256" key="3">
    <source>
        <dbReference type="ARBA" id="ARBA00022726"/>
    </source>
</evidence>
<feature type="binding site" evidence="4">
    <location>
        <begin position="84"/>
        <end position="85"/>
    </location>
    <ligand>
        <name>phosphate</name>
        <dbReference type="ChEBI" id="CHEBI:43474"/>
    </ligand>
</feature>
<dbReference type="HAMAP" id="MF_01963">
    <property type="entry name" value="MTAP"/>
    <property type="match status" value="1"/>
</dbReference>
<dbReference type="InterPro" id="IPR035994">
    <property type="entry name" value="Nucleoside_phosphorylase_sf"/>
</dbReference>
<comment type="subcellular location">
    <subcellularLocation>
        <location evidence="4">Cytoplasm</location>
    </subcellularLocation>
    <subcellularLocation>
        <location evidence="4">Nucleus</location>
    </subcellularLocation>
</comment>
<comment type="catalytic activity">
    <reaction evidence="4">
        <text>a purine D-ribonucleoside + phosphate = a purine nucleobase + alpha-D-ribose 1-phosphate</text>
        <dbReference type="Rhea" id="RHEA:19805"/>
        <dbReference type="ChEBI" id="CHEBI:26386"/>
        <dbReference type="ChEBI" id="CHEBI:43474"/>
        <dbReference type="ChEBI" id="CHEBI:57720"/>
        <dbReference type="ChEBI" id="CHEBI:142355"/>
        <dbReference type="EC" id="2.4.2.1"/>
    </reaction>
</comment>